<name>A0A376K3B8_ECOLX</name>
<keyword evidence="5 8" id="KW-0812">Transmembrane</keyword>
<keyword evidence="4" id="KW-1277">Toxin-antitoxin system</keyword>
<keyword evidence="2" id="KW-1003">Cell membrane</keyword>
<dbReference type="GO" id="GO:0005886">
    <property type="term" value="C:plasma membrane"/>
    <property type="evidence" value="ECO:0007669"/>
    <property type="project" value="UniProtKB-SubCell"/>
</dbReference>
<keyword evidence="3" id="KW-0997">Cell inner membrane</keyword>
<evidence type="ECO:0000256" key="3">
    <source>
        <dbReference type="ARBA" id="ARBA00022519"/>
    </source>
</evidence>
<evidence type="ECO:0000256" key="7">
    <source>
        <dbReference type="ARBA" id="ARBA00023136"/>
    </source>
</evidence>
<feature type="transmembrane region" description="Helical" evidence="8">
    <location>
        <begin position="6"/>
        <end position="23"/>
    </location>
</feature>
<keyword evidence="7 8" id="KW-0472">Membrane</keyword>
<accession>A0A376K3B8</accession>
<evidence type="ECO:0000313" key="10">
    <source>
        <dbReference type="Proteomes" id="UP000255201"/>
    </source>
</evidence>
<dbReference type="EMBL" id="UFZL01000003">
    <property type="protein sequence ID" value="STE75611.1"/>
    <property type="molecule type" value="Genomic_DNA"/>
</dbReference>
<organism evidence="9 10">
    <name type="scientific">Escherichia coli</name>
    <dbReference type="NCBI Taxonomy" id="562"/>
    <lineage>
        <taxon>Bacteria</taxon>
        <taxon>Pseudomonadati</taxon>
        <taxon>Pseudomonadota</taxon>
        <taxon>Gammaproteobacteria</taxon>
        <taxon>Enterobacterales</taxon>
        <taxon>Enterobacteriaceae</taxon>
        <taxon>Escherichia</taxon>
    </lineage>
</organism>
<gene>
    <name evidence="9" type="ORF">NCTC10764_04684</name>
</gene>
<evidence type="ECO:0000313" key="9">
    <source>
        <dbReference type="EMBL" id="STE75611.1"/>
    </source>
</evidence>
<reference evidence="9 10" key="1">
    <citation type="submission" date="2018-06" db="EMBL/GenBank/DDBJ databases">
        <authorList>
            <consortium name="Pathogen Informatics"/>
            <person name="Doyle S."/>
        </authorList>
    </citation>
    <scope>NUCLEOTIDE SEQUENCE [LARGE SCALE GENOMIC DNA]</scope>
    <source>
        <strain evidence="9 10">NCTC10764</strain>
    </source>
</reference>
<evidence type="ECO:0000256" key="2">
    <source>
        <dbReference type="ARBA" id="ARBA00022475"/>
    </source>
</evidence>
<protein>
    <submittedName>
        <fullName evidence="9">Small toxic polypeptide</fullName>
    </submittedName>
</protein>
<dbReference type="AlphaFoldDB" id="A0A376K3B8"/>
<evidence type="ECO:0000256" key="1">
    <source>
        <dbReference type="ARBA" id="ARBA00004377"/>
    </source>
</evidence>
<comment type="subcellular location">
    <subcellularLocation>
        <location evidence="1 8">Cell inner membrane</location>
        <topology evidence="1 8">Single-pass membrane protein</topology>
    </subcellularLocation>
</comment>
<proteinExistence type="inferred from homology"/>
<comment type="similarity">
    <text evidence="8">Belongs to the hok/gef family.</text>
</comment>
<evidence type="ECO:0000256" key="4">
    <source>
        <dbReference type="ARBA" id="ARBA00022649"/>
    </source>
</evidence>
<dbReference type="RefSeq" id="WP_000078906.1">
    <property type="nucleotide sequence ID" value="NZ_JAGIYI010000008.1"/>
</dbReference>
<evidence type="ECO:0000256" key="6">
    <source>
        <dbReference type="ARBA" id="ARBA00022989"/>
    </source>
</evidence>
<dbReference type="InterPro" id="IPR000021">
    <property type="entry name" value="Hok/gef_toxin"/>
</dbReference>
<keyword evidence="6 8" id="KW-1133">Transmembrane helix</keyword>
<dbReference type="PRINTS" id="PR00281">
    <property type="entry name" value="HOKGEFTOXIC"/>
</dbReference>
<dbReference type="Pfam" id="PF01848">
    <property type="entry name" value="HOK_GEF"/>
    <property type="match status" value="1"/>
</dbReference>
<evidence type="ECO:0000256" key="5">
    <source>
        <dbReference type="ARBA" id="ARBA00022692"/>
    </source>
</evidence>
<dbReference type="Proteomes" id="UP000255201">
    <property type="component" value="Unassembled WGS sequence"/>
</dbReference>
<sequence>MSQKSLIAITTLCVTAILIIWMLRGSLCEIRMSFWGAEFAAFLQCRQ</sequence>
<evidence type="ECO:0000256" key="8">
    <source>
        <dbReference type="RuleBase" id="RU221113"/>
    </source>
</evidence>